<evidence type="ECO:0000259" key="2">
    <source>
        <dbReference type="Pfam" id="PF12850"/>
    </source>
</evidence>
<dbReference type="InterPro" id="IPR050126">
    <property type="entry name" value="Ap4A_hydrolase"/>
</dbReference>
<dbReference type="OrthoDB" id="9813918at2"/>
<comment type="similarity">
    <text evidence="1">Belongs to the metallophosphoesterase superfamily. YfcE family.</text>
</comment>
<reference evidence="3 4" key="1">
    <citation type="submission" date="2019-12" db="EMBL/GenBank/DDBJ databases">
        <title>Roseobacter cerasinus sp. nov., isolated from seawater around aquaculture.</title>
        <authorList>
            <person name="Muramatsu S."/>
            <person name="Takabe Y."/>
            <person name="Mori K."/>
            <person name="Takaichi S."/>
            <person name="Hanada S."/>
        </authorList>
    </citation>
    <scope>NUCLEOTIDE SEQUENCE [LARGE SCALE GENOMIC DNA]</scope>
    <source>
        <strain evidence="3 4">AI77</strain>
    </source>
</reference>
<protein>
    <recommendedName>
        <fullName evidence="2">Calcineurin-like phosphoesterase domain-containing protein</fullName>
    </recommendedName>
</protein>
<sequence length="271" mass="28975">MLRDLGVINGPVLLFGGPYSNAQATRALLGEALARGITGGQMICTGDIVAYGAAPQICVELIRQSGAAVVAGNCEKQIGAGALECGCGFEEGSTCDMLSLGWYPYARAHVNEAARAWMRACPDIVSFRHQGARYAVIHGGVTDVARFVWPNDDAAVFTEEWDAIEDQIGPVDHVVAGHCGLAFIRETARGLWLNPGVIGLPPHDGRQQTRFGLLDGGEMRIHRLRYDAEAAAAEMQRAGLTQGYHTGLLTGYWPSEEILPEDLRSPSLASG</sequence>
<dbReference type="PANTHER" id="PTHR42850">
    <property type="entry name" value="METALLOPHOSPHOESTERASE"/>
    <property type="match status" value="1"/>
</dbReference>
<feature type="domain" description="Calcineurin-like phosphoesterase" evidence="2">
    <location>
        <begin position="40"/>
        <end position="207"/>
    </location>
</feature>
<accession>A0A640VQQ7</accession>
<dbReference type="InterPro" id="IPR024654">
    <property type="entry name" value="Calcineurin-like_PHP_lpxH"/>
</dbReference>
<evidence type="ECO:0000256" key="1">
    <source>
        <dbReference type="ARBA" id="ARBA00008950"/>
    </source>
</evidence>
<gene>
    <name evidence="3" type="ORF">So717_18600</name>
</gene>
<dbReference type="InterPro" id="IPR011152">
    <property type="entry name" value="Pesterase_MJ0912"/>
</dbReference>
<dbReference type="Pfam" id="PF12850">
    <property type="entry name" value="Metallophos_2"/>
    <property type="match status" value="1"/>
</dbReference>
<dbReference type="GO" id="GO:0016791">
    <property type="term" value="F:phosphatase activity"/>
    <property type="evidence" value="ECO:0007669"/>
    <property type="project" value="TreeGrafter"/>
</dbReference>
<dbReference type="PANTHER" id="PTHR42850:SF2">
    <property type="entry name" value="BLL5683 PROTEIN"/>
    <property type="match status" value="1"/>
</dbReference>
<comment type="caution">
    <text evidence="3">The sequence shown here is derived from an EMBL/GenBank/DDBJ whole genome shotgun (WGS) entry which is preliminary data.</text>
</comment>
<dbReference type="SUPFAM" id="SSF56300">
    <property type="entry name" value="Metallo-dependent phosphatases"/>
    <property type="match status" value="1"/>
</dbReference>
<dbReference type="Gene3D" id="3.60.21.10">
    <property type="match status" value="1"/>
</dbReference>
<dbReference type="AlphaFoldDB" id="A0A640VQQ7"/>
<evidence type="ECO:0000313" key="4">
    <source>
        <dbReference type="Proteomes" id="UP000436522"/>
    </source>
</evidence>
<proteinExistence type="inferred from homology"/>
<keyword evidence="4" id="KW-1185">Reference proteome</keyword>
<dbReference type="GO" id="GO:0005737">
    <property type="term" value="C:cytoplasm"/>
    <property type="evidence" value="ECO:0007669"/>
    <property type="project" value="TreeGrafter"/>
</dbReference>
<dbReference type="RefSeq" id="WP_159976490.1">
    <property type="nucleotide sequence ID" value="NZ_BLIV01000003.1"/>
</dbReference>
<dbReference type="Proteomes" id="UP000436522">
    <property type="component" value="Unassembled WGS sequence"/>
</dbReference>
<organism evidence="3 4">
    <name type="scientific">Roseobacter cerasinus</name>
    <dbReference type="NCBI Taxonomy" id="2602289"/>
    <lineage>
        <taxon>Bacteria</taxon>
        <taxon>Pseudomonadati</taxon>
        <taxon>Pseudomonadota</taxon>
        <taxon>Alphaproteobacteria</taxon>
        <taxon>Rhodobacterales</taxon>
        <taxon>Roseobacteraceae</taxon>
        <taxon>Roseobacter</taxon>
    </lineage>
</organism>
<dbReference type="InterPro" id="IPR029052">
    <property type="entry name" value="Metallo-depent_PP-like"/>
</dbReference>
<name>A0A640VQQ7_9RHOB</name>
<dbReference type="PIRSF" id="PIRSF000883">
    <property type="entry name" value="Pesterase_MJ0912"/>
    <property type="match status" value="1"/>
</dbReference>
<evidence type="ECO:0000313" key="3">
    <source>
        <dbReference type="EMBL" id="GFE50107.1"/>
    </source>
</evidence>
<dbReference type="EMBL" id="BLIV01000003">
    <property type="protein sequence ID" value="GFE50107.1"/>
    <property type="molecule type" value="Genomic_DNA"/>
</dbReference>